<reference evidence="1" key="1">
    <citation type="submission" date="2016-08" db="EMBL/GenBank/DDBJ databases">
        <authorList>
            <person name="Seilhamer J.J."/>
        </authorList>
    </citation>
    <scope>NUCLEOTIDE SEQUENCE</scope>
    <source>
        <strain evidence="1">86</strain>
    </source>
</reference>
<accession>A0A212LXA5</accession>
<protein>
    <submittedName>
        <fullName evidence="1">Uncharacterized protein</fullName>
    </submittedName>
</protein>
<evidence type="ECO:0000313" key="1">
    <source>
        <dbReference type="EMBL" id="SCM82110.1"/>
    </source>
</evidence>
<sequence>MESRDARPGIKVLSEFLLVGSTRGSFIDYIKYGGMHNAKEAFIVANYQPMSGCSYRERPSIRG</sequence>
<dbReference type="AlphaFoldDB" id="A0A212LXA5"/>
<organism evidence="1">
    <name type="scientific">uncultured Sporomusa sp</name>
    <dbReference type="NCBI Taxonomy" id="307249"/>
    <lineage>
        <taxon>Bacteria</taxon>
        <taxon>Bacillati</taxon>
        <taxon>Bacillota</taxon>
        <taxon>Negativicutes</taxon>
        <taxon>Selenomonadales</taxon>
        <taxon>Sporomusaceae</taxon>
        <taxon>Sporomusa</taxon>
        <taxon>environmental samples</taxon>
    </lineage>
</organism>
<gene>
    <name evidence="1" type="ORF">KL86SPO_40595</name>
</gene>
<name>A0A212LXA5_9FIRM</name>
<dbReference type="EMBL" id="FMJE01000004">
    <property type="protein sequence ID" value="SCM82110.1"/>
    <property type="molecule type" value="Genomic_DNA"/>
</dbReference>
<proteinExistence type="predicted"/>